<evidence type="ECO:0000313" key="12">
    <source>
        <dbReference type="EMBL" id="NYG38636.1"/>
    </source>
</evidence>
<dbReference type="Pfam" id="PF01725">
    <property type="entry name" value="Ham1p_like"/>
    <property type="match status" value="1"/>
</dbReference>
<dbReference type="EC" id="3.6.1.66" evidence="10"/>
<dbReference type="HAMAP" id="MF_01405">
    <property type="entry name" value="Non_canon_purine_NTPase"/>
    <property type="match status" value="1"/>
</dbReference>
<keyword evidence="5 10" id="KW-0378">Hydrolase</keyword>
<comment type="catalytic activity">
    <reaction evidence="8 10">
        <text>dITP + H2O = dIMP + diphosphate + H(+)</text>
        <dbReference type="Rhea" id="RHEA:28342"/>
        <dbReference type="ChEBI" id="CHEBI:15377"/>
        <dbReference type="ChEBI" id="CHEBI:15378"/>
        <dbReference type="ChEBI" id="CHEBI:33019"/>
        <dbReference type="ChEBI" id="CHEBI:61194"/>
        <dbReference type="ChEBI" id="CHEBI:61382"/>
        <dbReference type="EC" id="3.6.1.66"/>
    </reaction>
</comment>
<evidence type="ECO:0000256" key="7">
    <source>
        <dbReference type="ARBA" id="ARBA00023080"/>
    </source>
</evidence>
<comment type="similarity">
    <text evidence="1 10 11">Belongs to the HAM1 NTPase family.</text>
</comment>
<keyword evidence="7 10" id="KW-0546">Nucleotide metabolism</keyword>
<dbReference type="PANTHER" id="PTHR11067">
    <property type="entry name" value="INOSINE TRIPHOSPHATE PYROPHOSPHATASE/HAM1 PROTEIN"/>
    <property type="match status" value="1"/>
</dbReference>
<comment type="catalytic activity">
    <reaction evidence="10">
        <text>ITP + H2O = IMP + diphosphate + H(+)</text>
        <dbReference type="Rhea" id="RHEA:29399"/>
        <dbReference type="ChEBI" id="CHEBI:15377"/>
        <dbReference type="ChEBI" id="CHEBI:15378"/>
        <dbReference type="ChEBI" id="CHEBI:33019"/>
        <dbReference type="ChEBI" id="CHEBI:58053"/>
        <dbReference type="ChEBI" id="CHEBI:61402"/>
        <dbReference type="EC" id="3.6.1.66"/>
    </reaction>
</comment>
<keyword evidence="6 10" id="KW-0460">Magnesium</keyword>
<feature type="binding site" evidence="10">
    <location>
        <begin position="9"/>
        <end position="14"/>
    </location>
    <ligand>
        <name>substrate</name>
    </ligand>
</feature>
<comment type="catalytic activity">
    <reaction evidence="9 10">
        <text>XTP + H2O = XMP + diphosphate + H(+)</text>
        <dbReference type="Rhea" id="RHEA:28610"/>
        <dbReference type="ChEBI" id="CHEBI:15377"/>
        <dbReference type="ChEBI" id="CHEBI:15378"/>
        <dbReference type="ChEBI" id="CHEBI:33019"/>
        <dbReference type="ChEBI" id="CHEBI:57464"/>
        <dbReference type="ChEBI" id="CHEBI:61314"/>
        <dbReference type="EC" id="3.6.1.66"/>
    </reaction>
</comment>
<comment type="subunit">
    <text evidence="2 10">Homodimer.</text>
</comment>
<evidence type="ECO:0000256" key="1">
    <source>
        <dbReference type="ARBA" id="ARBA00008023"/>
    </source>
</evidence>
<dbReference type="Proteomes" id="UP000592181">
    <property type="component" value="Unassembled WGS sequence"/>
</dbReference>
<keyword evidence="13" id="KW-1185">Reference proteome</keyword>
<dbReference type="GO" id="GO:0017111">
    <property type="term" value="F:ribonucleoside triphosphate phosphatase activity"/>
    <property type="evidence" value="ECO:0007669"/>
    <property type="project" value="InterPro"/>
</dbReference>
<evidence type="ECO:0000256" key="5">
    <source>
        <dbReference type="ARBA" id="ARBA00022801"/>
    </source>
</evidence>
<reference evidence="12 13" key="1">
    <citation type="submission" date="2020-07" db="EMBL/GenBank/DDBJ databases">
        <title>Sequencing the genomes of 1000 actinobacteria strains.</title>
        <authorList>
            <person name="Klenk H.-P."/>
        </authorList>
    </citation>
    <scope>NUCLEOTIDE SEQUENCE [LARGE SCALE GENOMIC DNA]</scope>
    <source>
        <strain evidence="12 13">DSM 24723</strain>
    </source>
</reference>
<evidence type="ECO:0000256" key="11">
    <source>
        <dbReference type="RuleBase" id="RU003781"/>
    </source>
</evidence>
<evidence type="ECO:0000313" key="13">
    <source>
        <dbReference type="Proteomes" id="UP000592181"/>
    </source>
</evidence>
<dbReference type="EMBL" id="JACBZX010000001">
    <property type="protein sequence ID" value="NYG38636.1"/>
    <property type="molecule type" value="Genomic_DNA"/>
</dbReference>
<evidence type="ECO:0000256" key="3">
    <source>
        <dbReference type="ARBA" id="ARBA00022723"/>
    </source>
</evidence>
<dbReference type="GO" id="GO:0046872">
    <property type="term" value="F:metal ion binding"/>
    <property type="evidence" value="ECO:0007669"/>
    <property type="project" value="UniProtKB-KW"/>
</dbReference>
<dbReference type="GO" id="GO:0000166">
    <property type="term" value="F:nucleotide binding"/>
    <property type="evidence" value="ECO:0007669"/>
    <property type="project" value="UniProtKB-KW"/>
</dbReference>
<evidence type="ECO:0000256" key="9">
    <source>
        <dbReference type="ARBA" id="ARBA00052017"/>
    </source>
</evidence>
<feature type="binding site" evidence="10">
    <location>
        <position position="73"/>
    </location>
    <ligand>
        <name>Mg(2+)</name>
        <dbReference type="ChEBI" id="CHEBI:18420"/>
    </ligand>
</feature>
<comment type="cofactor">
    <cofactor evidence="10">
        <name>Mg(2+)</name>
        <dbReference type="ChEBI" id="CHEBI:18420"/>
    </cofactor>
    <text evidence="10">Binds 1 Mg(2+) ion per subunit.</text>
</comment>
<dbReference type="InterPro" id="IPR002637">
    <property type="entry name" value="RdgB/HAM1"/>
</dbReference>
<protein>
    <recommendedName>
        <fullName evidence="10">dITP/XTP pyrophosphatase</fullName>
        <ecNumber evidence="10">3.6.1.66</ecNumber>
    </recommendedName>
    <alternativeName>
        <fullName evidence="10">Non-canonical purine NTP pyrophosphatase</fullName>
    </alternativeName>
    <alternativeName>
        <fullName evidence="10">Non-standard purine NTP pyrophosphatase</fullName>
    </alternativeName>
    <alternativeName>
        <fullName evidence="10">Nucleoside-triphosphate diphosphatase</fullName>
    </alternativeName>
    <alternativeName>
        <fullName evidence="10">Nucleoside-triphosphate pyrophosphatase</fullName>
        <shortName evidence="10">NTPase</shortName>
    </alternativeName>
</protein>
<dbReference type="RefSeq" id="WP_179463799.1">
    <property type="nucleotide sequence ID" value="NZ_JACBZX010000001.1"/>
</dbReference>
<dbReference type="CDD" id="cd00515">
    <property type="entry name" value="HAM1"/>
    <property type="match status" value="1"/>
</dbReference>
<dbReference type="GO" id="GO:0009146">
    <property type="term" value="P:purine nucleoside triphosphate catabolic process"/>
    <property type="evidence" value="ECO:0007669"/>
    <property type="project" value="UniProtKB-UniRule"/>
</dbReference>
<evidence type="ECO:0000256" key="8">
    <source>
        <dbReference type="ARBA" id="ARBA00051875"/>
    </source>
</evidence>
<dbReference type="NCBIfam" id="TIGR00042">
    <property type="entry name" value="RdgB/HAM1 family non-canonical purine NTP pyrophosphatase"/>
    <property type="match status" value="1"/>
</dbReference>
<dbReference type="AlphaFoldDB" id="A0A852X6L3"/>
<feature type="binding site" evidence="10">
    <location>
        <begin position="192"/>
        <end position="193"/>
    </location>
    <ligand>
        <name>substrate</name>
    </ligand>
</feature>
<keyword evidence="3 10" id="KW-0479">Metal-binding</keyword>
<evidence type="ECO:0000256" key="4">
    <source>
        <dbReference type="ARBA" id="ARBA00022741"/>
    </source>
</evidence>
<dbReference type="GO" id="GO:0036220">
    <property type="term" value="F:ITP diphosphatase activity"/>
    <property type="evidence" value="ECO:0007669"/>
    <property type="project" value="UniProtKB-UniRule"/>
</dbReference>
<keyword evidence="4 10" id="KW-0547">Nucleotide-binding</keyword>
<dbReference type="GO" id="GO:0036222">
    <property type="term" value="F:XTP diphosphatase activity"/>
    <property type="evidence" value="ECO:0007669"/>
    <property type="project" value="UniProtKB-UniRule"/>
</dbReference>
<comment type="caution">
    <text evidence="12">The sequence shown here is derived from an EMBL/GenBank/DDBJ whole genome shotgun (WGS) entry which is preliminary data.</text>
</comment>
<feature type="active site" description="Proton acceptor" evidence="10">
    <location>
        <position position="73"/>
    </location>
</feature>
<comment type="function">
    <text evidence="10">Pyrophosphatase that catalyzes the hydrolysis of nucleoside triphosphates to their monophosphate derivatives, with a high preference for the non-canonical purine nucleotides XTP (xanthosine triphosphate), dITP (deoxyinosine triphosphate) and ITP. Seems to function as a house-cleaning enzyme that removes non-canonical purine nucleotides from the nucleotide pool, thus preventing their incorporation into DNA/RNA and avoiding chromosomal lesions.</text>
</comment>
<dbReference type="InterPro" id="IPR029001">
    <property type="entry name" value="ITPase-like_fam"/>
</dbReference>
<evidence type="ECO:0000256" key="10">
    <source>
        <dbReference type="HAMAP-Rule" id="MF_01405"/>
    </source>
</evidence>
<dbReference type="InterPro" id="IPR020922">
    <property type="entry name" value="dITP/XTP_pyrophosphatase"/>
</dbReference>
<name>A0A852X6L3_9MICO</name>
<feature type="binding site" evidence="10">
    <location>
        <begin position="164"/>
        <end position="167"/>
    </location>
    <ligand>
        <name>substrate</name>
    </ligand>
</feature>
<sequence>MPRQVVLATHNEHKVHELQQILGGAGLDLEVLTMSAFPEVADVAETEVSFAGNATLKAAAVAAATGLPALADDSGLSVDVLGGSPGIFSARWSGRHGGAELSRAEKDARNLQLLLDQLADVPDAHRGGAFRCAAALVAPGEEPVVVEGRLDGVIGGAPAGENGFGYDPVFVPEGRQRTLAEHSDEEKNAISHRGRAFRAMVPHLQTLV</sequence>
<accession>A0A852X6L3</accession>
<feature type="binding site" evidence="10">
    <location>
        <position position="187"/>
    </location>
    <ligand>
        <name>substrate</name>
    </ligand>
</feature>
<proteinExistence type="inferred from homology"/>
<organism evidence="12 13">
    <name type="scientific">Janibacter alkaliphilus</name>
    <dbReference type="NCBI Taxonomy" id="1069963"/>
    <lineage>
        <taxon>Bacteria</taxon>
        <taxon>Bacillati</taxon>
        <taxon>Actinomycetota</taxon>
        <taxon>Actinomycetes</taxon>
        <taxon>Micrococcales</taxon>
        <taxon>Intrasporangiaceae</taxon>
        <taxon>Janibacter</taxon>
    </lineage>
</organism>
<evidence type="ECO:0000256" key="2">
    <source>
        <dbReference type="ARBA" id="ARBA00011738"/>
    </source>
</evidence>
<dbReference type="GO" id="GO:0009117">
    <property type="term" value="P:nucleotide metabolic process"/>
    <property type="evidence" value="ECO:0007669"/>
    <property type="project" value="UniProtKB-KW"/>
</dbReference>
<dbReference type="PANTHER" id="PTHR11067:SF9">
    <property type="entry name" value="INOSINE TRIPHOSPHATE PYROPHOSPHATASE"/>
    <property type="match status" value="1"/>
</dbReference>
<dbReference type="FunFam" id="3.90.950.10:FF:000001">
    <property type="entry name" value="dITP/XTP pyrophosphatase"/>
    <property type="match status" value="1"/>
</dbReference>
<feature type="binding site" evidence="10">
    <location>
        <position position="74"/>
    </location>
    <ligand>
        <name>substrate</name>
    </ligand>
</feature>
<dbReference type="SUPFAM" id="SSF52972">
    <property type="entry name" value="ITPase-like"/>
    <property type="match status" value="1"/>
</dbReference>
<comment type="caution">
    <text evidence="10">Lacks conserved residue(s) required for the propagation of feature annotation.</text>
</comment>
<evidence type="ECO:0000256" key="6">
    <source>
        <dbReference type="ARBA" id="ARBA00022842"/>
    </source>
</evidence>
<dbReference type="GO" id="GO:0035870">
    <property type="term" value="F:dITP diphosphatase activity"/>
    <property type="evidence" value="ECO:0007669"/>
    <property type="project" value="UniProtKB-UniRule"/>
</dbReference>
<gene>
    <name evidence="12" type="ORF">BJY28_003105</name>
</gene>
<dbReference type="GO" id="GO:0005829">
    <property type="term" value="C:cytosol"/>
    <property type="evidence" value="ECO:0007669"/>
    <property type="project" value="TreeGrafter"/>
</dbReference>
<dbReference type="Gene3D" id="3.90.950.10">
    <property type="match status" value="1"/>
</dbReference>